<dbReference type="EMBL" id="VFPH01000003">
    <property type="protein sequence ID" value="TQM36279.1"/>
    <property type="molecule type" value="Genomic_DNA"/>
</dbReference>
<feature type="domain" description="Methyltransferase type 12" evidence="1">
    <location>
        <begin position="28"/>
        <end position="126"/>
    </location>
</feature>
<keyword evidence="2" id="KW-0489">Methyltransferase</keyword>
<evidence type="ECO:0000259" key="1">
    <source>
        <dbReference type="Pfam" id="PF08242"/>
    </source>
</evidence>
<comment type="caution">
    <text evidence="2">The sequence shown here is derived from an EMBL/GenBank/DDBJ whole genome shotgun (WGS) entry which is preliminary data.</text>
</comment>
<dbReference type="Pfam" id="PF08242">
    <property type="entry name" value="Methyltransf_12"/>
    <property type="match status" value="1"/>
</dbReference>
<reference evidence="2 3" key="1">
    <citation type="submission" date="2019-06" db="EMBL/GenBank/DDBJ databases">
        <title>Sequencing the genomes of 1000 actinobacteria strains.</title>
        <authorList>
            <person name="Klenk H.-P."/>
        </authorList>
    </citation>
    <scope>NUCLEOTIDE SEQUENCE [LARGE SCALE GENOMIC DNA]</scope>
    <source>
        <strain evidence="2 3">DSM 45511</strain>
    </source>
</reference>
<sequence>MLPRVAAAAERLVWAVGTLGVQPGDRVLEIGCGHGVAVSLVCERLDGGRVLGIDRSAKMIEAASRRNAAHVAAGRAAFQVAALHEADLGDARFDLAFAIHVPVLLRGDPRRELAIVRAHLAPGGRFALPFQPLDPATTEPTVDRLARLLEDGGFTAVERHVAELASGRAGCVVARLGSCPS</sequence>
<dbReference type="InterPro" id="IPR029063">
    <property type="entry name" value="SAM-dependent_MTases_sf"/>
</dbReference>
<dbReference type="OrthoDB" id="4571118at2"/>
<gene>
    <name evidence="2" type="ORF">FB388_7736</name>
</gene>
<proteinExistence type="predicted"/>
<dbReference type="InterPro" id="IPR013217">
    <property type="entry name" value="Methyltransf_12"/>
</dbReference>
<dbReference type="Proteomes" id="UP000319818">
    <property type="component" value="Unassembled WGS sequence"/>
</dbReference>
<keyword evidence="2" id="KW-0808">Transferase</keyword>
<dbReference type="PANTHER" id="PTHR43861">
    <property type="entry name" value="TRANS-ACONITATE 2-METHYLTRANSFERASE-RELATED"/>
    <property type="match status" value="1"/>
</dbReference>
<dbReference type="CDD" id="cd02440">
    <property type="entry name" value="AdoMet_MTases"/>
    <property type="match status" value="1"/>
</dbReference>
<protein>
    <submittedName>
        <fullName evidence="2">Methyltransferase family protein</fullName>
    </submittedName>
</protein>
<keyword evidence="3" id="KW-1185">Reference proteome</keyword>
<dbReference type="GO" id="GO:0032259">
    <property type="term" value="P:methylation"/>
    <property type="evidence" value="ECO:0007669"/>
    <property type="project" value="UniProtKB-KW"/>
</dbReference>
<dbReference type="Gene3D" id="3.40.50.150">
    <property type="entry name" value="Vaccinia Virus protein VP39"/>
    <property type="match status" value="1"/>
</dbReference>
<evidence type="ECO:0000313" key="2">
    <source>
        <dbReference type="EMBL" id="TQM36279.1"/>
    </source>
</evidence>
<evidence type="ECO:0000313" key="3">
    <source>
        <dbReference type="Proteomes" id="UP000319818"/>
    </source>
</evidence>
<organism evidence="2 3">
    <name type="scientific">Pseudonocardia cypriaca</name>
    <dbReference type="NCBI Taxonomy" id="882449"/>
    <lineage>
        <taxon>Bacteria</taxon>
        <taxon>Bacillati</taxon>
        <taxon>Actinomycetota</taxon>
        <taxon>Actinomycetes</taxon>
        <taxon>Pseudonocardiales</taxon>
        <taxon>Pseudonocardiaceae</taxon>
        <taxon>Pseudonocardia</taxon>
    </lineage>
</organism>
<dbReference type="GO" id="GO:0008168">
    <property type="term" value="F:methyltransferase activity"/>
    <property type="evidence" value="ECO:0007669"/>
    <property type="project" value="UniProtKB-KW"/>
</dbReference>
<dbReference type="SUPFAM" id="SSF53335">
    <property type="entry name" value="S-adenosyl-L-methionine-dependent methyltransferases"/>
    <property type="match status" value="1"/>
</dbReference>
<name>A0A543FR06_9PSEU</name>
<dbReference type="AlphaFoldDB" id="A0A543FR06"/>
<accession>A0A543FR06</accession>